<reference evidence="6" key="2">
    <citation type="submission" date="2020-09" db="EMBL/GenBank/DDBJ databases">
        <authorList>
            <person name="Sun Q."/>
            <person name="Kim S."/>
        </authorList>
    </citation>
    <scope>NUCLEOTIDE SEQUENCE</scope>
    <source>
        <strain evidence="6">KCTC 32501</strain>
    </source>
</reference>
<evidence type="ECO:0000256" key="1">
    <source>
        <dbReference type="ARBA" id="ARBA00001968"/>
    </source>
</evidence>
<evidence type="ECO:0000256" key="3">
    <source>
        <dbReference type="ARBA" id="ARBA00029596"/>
    </source>
</evidence>
<evidence type="ECO:0000313" key="7">
    <source>
        <dbReference type="Proteomes" id="UP000614287"/>
    </source>
</evidence>
<evidence type="ECO:0000313" key="6">
    <source>
        <dbReference type="EMBL" id="GHA65336.1"/>
    </source>
</evidence>
<dbReference type="Proteomes" id="UP000614287">
    <property type="component" value="Unassembled WGS sequence"/>
</dbReference>
<sequence>MTVIDGGGSIRCALVGGNLTTAAVKNGFAGIVVDGAVRDVGEIQPLAIGVRALALHPLRAVKRNTGVRDLTIVVAGVTVQLNDWIYADADGILISPMALV</sequence>
<protein>
    <recommendedName>
        <fullName evidence="2">Putative 4-hydroxy-4-methyl-2-oxoglutarate aldolase</fullName>
    </recommendedName>
    <alternativeName>
        <fullName evidence="3">Regulator of ribonuclease activity homolog</fullName>
    </alternativeName>
    <alternativeName>
        <fullName evidence="4">RraA-like protein</fullName>
    </alternativeName>
</protein>
<dbReference type="Pfam" id="PF03737">
    <property type="entry name" value="RraA-like"/>
    <property type="match status" value="1"/>
</dbReference>
<name>A0A8J3CFE7_9BURK</name>
<feature type="binding site" evidence="5">
    <location>
        <position position="39"/>
    </location>
    <ligand>
        <name>Mg(2+)</name>
        <dbReference type="ChEBI" id="CHEBI:18420"/>
    </ligand>
</feature>
<feature type="binding site" evidence="5">
    <location>
        <position position="38"/>
    </location>
    <ligand>
        <name>substrate</name>
    </ligand>
</feature>
<dbReference type="PANTHER" id="PTHR33254">
    <property type="entry name" value="4-HYDROXY-4-METHYL-2-OXOGLUTARATE ALDOLASE 3-RELATED"/>
    <property type="match status" value="1"/>
</dbReference>
<reference evidence="6" key="1">
    <citation type="journal article" date="2014" name="Int. J. Syst. Evol. Microbiol.">
        <title>Complete genome sequence of Corynebacterium casei LMG S-19264T (=DSM 44701T), isolated from a smear-ripened cheese.</title>
        <authorList>
            <consortium name="US DOE Joint Genome Institute (JGI-PGF)"/>
            <person name="Walter F."/>
            <person name="Albersmeier A."/>
            <person name="Kalinowski J."/>
            <person name="Ruckert C."/>
        </authorList>
    </citation>
    <scope>NUCLEOTIDE SEQUENCE</scope>
    <source>
        <strain evidence="6">KCTC 32501</strain>
    </source>
</reference>
<dbReference type="CDD" id="cd16841">
    <property type="entry name" value="RraA_family"/>
    <property type="match status" value="1"/>
</dbReference>
<dbReference type="AlphaFoldDB" id="A0A8J3CFE7"/>
<comment type="cofactor">
    <cofactor evidence="1">
        <name>a divalent metal cation</name>
        <dbReference type="ChEBI" id="CHEBI:60240"/>
    </cofactor>
</comment>
<dbReference type="Gene3D" id="3.50.30.40">
    <property type="entry name" value="Ribonuclease E inhibitor RraA/RraA-like"/>
    <property type="match status" value="1"/>
</dbReference>
<organism evidence="6 7">
    <name type="scientific">Formosimonas limnophila</name>
    <dbReference type="NCBI Taxonomy" id="1384487"/>
    <lineage>
        <taxon>Bacteria</taxon>
        <taxon>Pseudomonadati</taxon>
        <taxon>Pseudomonadota</taxon>
        <taxon>Betaproteobacteria</taxon>
        <taxon>Burkholderiales</taxon>
        <taxon>Burkholderiaceae</taxon>
        <taxon>Formosimonas</taxon>
    </lineage>
</organism>
<gene>
    <name evidence="6" type="ORF">GCM10009007_02340</name>
</gene>
<evidence type="ECO:0000256" key="2">
    <source>
        <dbReference type="ARBA" id="ARBA00016549"/>
    </source>
</evidence>
<dbReference type="RefSeq" id="WP_189490503.1">
    <property type="nucleotide sequence ID" value="NZ_BMZG01000001.1"/>
</dbReference>
<keyword evidence="5" id="KW-0460">Magnesium</keyword>
<keyword evidence="5" id="KW-0479">Metal-binding</keyword>
<comment type="caution">
    <text evidence="6">The sequence shown here is derived from an EMBL/GenBank/DDBJ whole genome shotgun (WGS) entry which is preliminary data.</text>
</comment>
<dbReference type="PANTHER" id="PTHR33254:SF4">
    <property type="entry name" value="4-HYDROXY-4-METHYL-2-OXOGLUTARATE ALDOLASE 3-RELATED"/>
    <property type="match status" value="1"/>
</dbReference>
<dbReference type="EMBL" id="BMZG01000001">
    <property type="protein sequence ID" value="GHA65336.1"/>
    <property type="molecule type" value="Genomic_DNA"/>
</dbReference>
<comment type="cofactor">
    <cofactor evidence="5">
        <name>Mg(2+)</name>
        <dbReference type="ChEBI" id="CHEBI:18420"/>
    </cofactor>
</comment>
<accession>A0A8J3CFE7</accession>
<keyword evidence="7" id="KW-1185">Reference proteome</keyword>
<proteinExistence type="predicted"/>
<dbReference type="InterPro" id="IPR005493">
    <property type="entry name" value="RraA/RraA-like"/>
</dbReference>
<feature type="binding site" evidence="5">
    <location>
        <begin position="16"/>
        <end position="19"/>
    </location>
    <ligand>
        <name>substrate</name>
    </ligand>
</feature>
<evidence type="ECO:0000256" key="4">
    <source>
        <dbReference type="ARBA" id="ARBA00030169"/>
    </source>
</evidence>
<dbReference type="GO" id="GO:0046872">
    <property type="term" value="F:metal ion binding"/>
    <property type="evidence" value="ECO:0007669"/>
    <property type="project" value="UniProtKB-KW"/>
</dbReference>
<dbReference type="InterPro" id="IPR036704">
    <property type="entry name" value="RraA/RraA-like_sf"/>
</dbReference>
<dbReference type="SUPFAM" id="SSF89562">
    <property type="entry name" value="RraA-like"/>
    <property type="match status" value="1"/>
</dbReference>
<evidence type="ECO:0000256" key="5">
    <source>
        <dbReference type="PIRSR" id="PIRSR605493-1"/>
    </source>
</evidence>